<evidence type="ECO:0000313" key="3">
    <source>
        <dbReference type="Proteomes" id="UP000004994"/>
    </source>
</evidence>
<reference evidence="2" key="2">
    <citation type="submission" date="2019-01" db="UniProtKB">
        <authorList>
            <consortium name="EnsemblPlants"/>
        </authorList>
    </citation>
    <scope>IDENTIFICATION</scope>
    <source>
        <strain evidence="2">cv. Heinz 1706</strain>
    </source>
</reference>
<proteinExistence type="predicted"/>
<keyword evidence="1" id="KW-1133">Transmembrane helix</keyword>
<dbReference type="InParanoid" id="A0A3Q7EWS5"/>
<evidence type="ECO:0000313" key="2">
    <source>
        <dbReference type="EnsemblPlants" id="Solyc02g032170.3.1.1"/>
    </source>
</evidence>
<sequence>MRKLVMFLLHIEFIFVSVTYVKRDSFYFYLFLLFIYLFRFLFAQRTFRPTKGHRLSGLVII</sequence>
<dbReference type="AlphaFoldDB" id="A0A3Q7EWS5"/>
<organism evidence="2">
    <name type="scientific">Solanum lycopersicum</name>
    <name type="common">Tomato</name>
    <name type="synonym">Lycopersicon esculentum</name>
    <dbReference type="NCBI Taxonomy" id="4081"/>
    <lineage>
        <taxon>Eukaryota</taxon>
        <taxon>Viridiplantae</taxon>
        <taxon>Streptophyta</taxon>
        <taxon>Embryophyta</taxon>
        <taxon>Tracheophyta</taxon>
        <taxon>Spermatophyta</taxon>
        <taxon>Magnoliopsida</taxon>
        <taxon>eudicotyledons</taxon>
        <taxon>Gunneridae</taxon>
        <taxon>Pentapetalae</taxon>
        <taxon>asterids</taxon>
        <taxon>lamiids</taxon>
        <taxon>Solanales</taxon>
        <taxon>Solanaceae</taxon>
        <taxon>Solanoideae</taxon>
        <taxon>Solaneae</taxon>
        <taxon>Solanum</taxon>
        <taxon>Solanum subgen. Lycopersicon</taxon>
    </lineage>
</organism>
<evidence type="ECO:0000256" key="1">
    <source>
        <dbReference type="SAM" id="Phobius"/>
    </source>
</evidence>
<name>A0A3Q7EWS5_SOLLC</name>
<protein>
    <submittedName>
        <fullName evidence="2">Uncharacterized protein</fullName>
    </submittedName>
</protein>
<keyword evidence="1" id="KW-0472">Membrane</keyword>
<dbReference type="Gramene" id="Solyc02g032170.3.1">
    <property type="protein sequence ID" value="Solyc02g032170.3.1.1"/>
    <property type="gene ID" value="Solyc02g032170.3"/>
</dbReference>
<keyword evidence="3" id="KW-1185">Reference proteome</keyword>
<dbReference type="EnsemblPlants" id="Solyc02g032170.3.1">
    <property type="protein sequence ID" value="Solyc02g032170.3.1.1"/>
    <property type="gene ID" value="Solyc02g032170.3"/>
</dbReference>
<dbReference type="Proteomes" id="UP000004994">
    <property type="component" value="Chromosome 2"/>
</dbReference>
<reference evidence="2" key="1">
    <citation type="journal article" date="2012" name="Nature">
        <title>The tomato genome sequence provides insights into fleshy fruit evolution.</title>
        <authorList>
            <consortium name="Tomato Genome Consortium"/>
        </authorList>
    </citation>
    <scope>NUCLEOTIDE SEQUENCE [LARGE SCALE GENOMIC DNA]</scope>
    <source>
        <strain evidence="2">cv. Heinz 1706</strain>
    </source>
</reference>
<feature type="transmembrane region" description="Helical" evidence="1">
    <location>
        <begin position="26"/>
        <end position="42"/>
    </location>
</feature>
<accession>A0A3Q7EWS5</accession>
<keyword evidence="1" id="KW-0812">Transmembrane</keyword>